<proteinExistence type="predicted"/>
<gene>
    <name evidence="4" type="ORF">SKA53_02411</name>
</gene>
<dbReference type="GO" id="GO:0008168">
    <property type="term" value="F:methyltransferase activity"/>
    <property type="evidence" value="ECO:0007669"/>
    <property type="project" value="UniProtKB-KW"/>
</dbReference>
<dbReference type="GO" id="GO:0032259">
    <property type="term" value="P:methylation"/>
    <property type="evidence" value="ECO:0007669"/>
    <property type="project" value="UniProtKB-KW"/>
</dbReference>
<evidence type="ECO:0000259" key="3">
    <source>
        <dbReference type="Pfam" id="PF13649"/>
    </source>
</evidence>
<feature type="domain" description="Methyltransferase" evidence="3">
    <location>
        <begin position="47"/>
        <end position="142"/>
    </location>
</feature>
<dbReference type="InterPro" id="IPR041698">
    <property type="entry name" value="Methyltransf_25"/>
</dbReference>
<dbReference type="STRING" id="314232.SKA53_02411"/>
<dbReference type="eggNOG" id="COG2226">
    <property type="taxonomic scope" value="Bacteria"/>
</dbReference>
<dbReference type="SUPFAM" id="SSF53335">
    <property type="entry name" value="S-adenosyl-L-methionine-dependent methyltransferases"/>
    <property type="match status" value="1"/>
</dbReference>
<protein>
    <submittedName>
        <fullName evidence="4">S-adenosylmethionine-diacylgycerolhomoserine-N-methlytransferase</fullName>
    </submittedName>
</protein>
<dbReference type="RefSeq" id="WP_007204442.1">
    <property type="nucleotide sequence ID" value="NZ_CH672414.1"/>
</dbReference>
<dbReference type="HOGENOM" id="CLU_086922_0_0_5"/>
<evidence type="ECO:0000313" key="5">
    <source>
        <dbReference type="Proteomes" id="UP000004507"/>
    </source>
</evidence>
<evidence type="ECO:0000256" key="1">
    <source>
        <dbReference type="ARBA" id="ARBA00022603"/>
    </source>
</evidence>
<name>A3V405_9RHOB</name>
<dbReference type="PANTHER" id="PTHR43861:SF1">
    <property type="entry name" value="TRANS-ACONITATE 2-METHYLTRANSFERASE"/>
    <property type="match status" value="1"/>
</dbReference>
<dbReference type="Proteomes" id="UP000004507">
    <property type="component" value="Unassembled WGS sequence"/>
</dbReference>
<evidence type="ECO:0000256" key="2">
    <source>
        <dbReference type="ARBA" id="ARBA00022679"/>
    </source>
</evidence>
<keyword evidence="2 4" id="KW-0808">Transferase</keyword>
<sequence>MTDRSHAALMDDTYRYQRWVYDATRAYYLLGRDHLIANLAPPPQGRVLEIACGTGRNLQHIAQRYPHTALYGLDISQQMLRSAGAKLGARATLAQGDACDFDPRAAFGVAQFDSIIFSYSLSMIPDWQAALHHALDQLTPKGRLHLVDFGQQHRLPAIARRVLNGWLARFHVTPRHSLPMVLSDLATAQGLTLQMRDLYGSYAQHAVLTRT</sequence>
<organism evidence="4 5">
    <name type="scientific">Yoonia vestfoldensis SKA53</name>
    <dbReference type="NCBI Taxonomy" id="314232"/>
    <lineage>
        <taxon>Bacteria</taxon>
        <taxon>Pseudomonadati</taxon>
        <taxon>Pseudomonadota</taxon>
        <taxon>Alphaproteobacteria</taxon>
        <taxon>Rhodobacterales</taxon>
        <taxon>Paracoccaceae</taxon>
        <taxon>Yoonia</taxon>
    </lineage>
</organism>
<reference evidence="4 5" key="1">
    <citation type="submission" date="2006-01" db="EMBL/GenBank/DDBJ databases">
        <authorList>
            <person name="Hagstrom A."/>
            <person name="Ferriera S."/>
            <person name="Johnson J."/>
            <person name="Kravitz S."/>
            <person name="Halpern A."/>
            <person name="Remington K."/>
            <person name="Beeson K."/>
            <person name="Tran B."/>
            <person name="Rogers Y.-H."/>
            <person name="Friedman R."/>
            <person name="Venter J.C."/>
        </authorList>
    </citation>
    <scope>NUCLEOTIDE SEQUENCE [LARGE SCALE GENOMIC DNA]</scope>
    <source>
        <strain evidence="4 5">SKA53</strain>
    </source>
</reference>
<dbReference type="PANTHER" id="PTHR43861">
    <property type="entry name" value="TRANS-ACONITATE 2-METHYLTRANSFERASE-RELATED"/>
    <property type="match status" value="1"/>
</dbReference>
<dbReference type="EMBL" id="AAMS01000003">
    <property type="protein sequence ID" value="EAQ07212.1"/>
    <property type="molecule type" value="Genomic_DNA"/>
</dbReference>
<dbReference type="Gene3D" id="3.40.50.150">
    <property type="entry name" value="Vaccinia Virus protein VP39"/>
    <property type="match status" value="1"/>
</dbReference>
<dbReference type="CDD" id="cd02440">
    <property type="entry name" value="AdoMet_MTases"/>
    <property type="match status" value="1"/>
</dbReference>
<dbReference type="Pfam" id="PF13649">
    <property type="entry name" value="Methyltransf_25"/>
    <property type="match status" value="1"/>
</dbReference>
<dbReference type="InterPro" id="IPR029063">
    <property type="entry name" value="SAM-dependent_MTases_sf"/>
</dbReference>
<accession>A3V405</accession>
<dbReference type="AlphaFoldDB" id="A3V405"/>
<dbReference type="OrthoDB" id="9777638at2"/>
<comment type="caution">
    <text evidence="4">The sequence shown here is derived from an EMBL/GenBank/DDBJ whole genome shotgun (WGS) entry which is preliminary data.</text>
</comment>
<evidence type="ECO:0000313" key="4">
    <source>
        <dbReference type="EMBL" id="EAQ07212.1"/>
    </source>
</evidence>
<keyword evidence="5" id="KW-1185">Reference proteome</keyword>
<keyword evidence="1" id="KW-0489">Methyltransferase</keyword>